<dbReference type="Pfam" id="PF00326">
    <property type="entry name" value="Peptidase_S9"/>
    <property type="match status" value="1"/>
</dbReference>
<evidence type="ECO:0000256" key="6">
    <source>
        <dbReference type="ARBA" id="ARBA00032284"/>
    </source>
</evidence>
<proteinExistence type="inferred from homology"/>
<dbReference type="GO" id="GO:0004252">
    <property type="term" value="F:serine-type endopeptidase activity"/>
    <property type="evidence" value="ECO:0007669"/>
    <property type="project" value="InterPro"/>
</dbReference>
<feature type="compositionally biased region" description="Polar residues" evidence="9">
    <location>
        <begin position="48"/>
        <end position="58"/>
    </location>
</feature>
<evidence type="ECO:0000313" key="13">
    <source>
        <dbReference type="Proteomes" id="UP000320179"/>
    </source>
</evidence>
<dbReference type="AlphaFoldDB" id="A0AAE6G3M2"/>
<dbReference type="InterPro" id="IPR002470">
    <property type="entry name" value="Peptidase_S9A"/>
</dbReference>
<evidence type="ECO:0000256" key="5">
    <source>
        <dbReference type="ARBA" id="ARBA00022990"/>
    </source>
</evidence>
<dbReference type="EMBL" id="CP017174">
    <property type="protein sequence ID" value="QDE70262.1"/>
    <property type="molecule type" value="Genomic_DNA"/>
</dbReference>
<gene>
    <name evidence="12" type="ORF">BHS09_26640</name>
</gene>
<dbReference type="PANTHER" id="PTHR42776">
    <property type="entry name" value="SERINE PEPTIDASE S9 FAMILY MEMBER"/>
    <property type="match status" value="1"/>
</dbReference>
<organism evidence="12 13">
    <name type="scientific">Myxococcus xanthus</name>
    <dbReference type="NCBI Taxonomy" id="34"/>
    <lineage>
        <taxon>Bacteria</taxon>
        <taxon>Pseudomonadati</taxon>
        <taxon>Myxococcota</taxon>
        <taxon>Myxococcia</taxon>
        <taxon>Myxococcales</taxon>
        <taxon>Cystobacterineae</taxon>
        <taxon>Myxococcaceae</taxon>
        <taxon>Myxococcus</taxon>
    </lineage>
</organism>
<dbReference type="PANTHER" id="PTHR42776:SF27">
    <property type="entry name" value="DIPEPTIDYL PEPTIDASE FAMILY MEMBER 6"/>
    <property type="match status" value="1"/>
</dbReference>
<dbReference type="SUPFAM" id="SSF82171">
    <property type="entry name" value="DPP6 N-terminal domain-like"/>
    <property type="match status" value="1"/>
</dbReference>
<reference evidence="12 13" key="1">
    <citation type="journal article" date="2019" name="Science">
        <title>Social genes are selection hotspots in kin groups of a soil microbe.</title>
        <authorList>
            <person name="Wielgoss S."/>
            <person name="Wolfensberger R."/>
            <person name="Sun L."/>
            <person name="Fiegna F."/>
            <person name="Velicer G.J."/>
        </authorList>
    </citation>
    <scope>NUCLEOTIDE SEQUENCE [LARGE SCALE GENOMIC DNA]</scope>
    <source>
        <strain evidence="12 13">MC3.5.9c15</strain>
    </source>
</reference>
<evidence type="ECO:0000256" key="8">
    <source>
        <dbReference type="ARBA" id="ARBA00045885"/>
    </source>
</evidence>
<dbReference type="InterPro" id="IPR023302">
    <property type="entry name" value="Pept_S9A_N"/>
</dbReference>
<dbReference type="PRINTS" id="PR00862">
    <property type="entry name" value="PROLIGOPTASE"/>
</dbReference>
<evidence type="ECO:0000256" key="2">
    <source>
        <dbReference type="ARBA" id="ARBA00022670"/>
    </source>
</evidence>
<dbReference type="InterPro" id="IPR011042">
    <property type="entry name" value="6-blade_b-propeller_TolB-like"/>
</dbReference>
<dbReference type="RefSeq" id="WP_140799511.1">
    <property type="nucleotide sequence ID" value="NZ_CP017173.1"/>
</dbReference>
<sequence>MPPPLRSAFQHRSSGDWRLCAGANLAPDAGNGQGCALSPPPGAVQRLPSGNSSPTPNHATVSCTPLLHHPTCGTPMTSWSTLTRALVAIVVLPSLALSAPRAGTTRPTGPAKRYTVEQFMETTSVLGASFSSDEQRVLYSSNETGVFNVFSVPVTGGKPTQLTRSTQDASIAVAYFPTDDRVLFTRDSGGNELAHLYVRTLDGQEKDLTPGDEHRASFFGWSQDGAAFYVLTNERDARFQDLYRYDAKTYARTLLYAGDGEHVPGALSPDEKWLALEKSRTLSDSDVYLYEFATQQRRHVTAHEGSASWKAATFDPASSALYLLTNEGSEFIRVERHVLATGKRELVEQLNWDVLSTVFSRRGTWRITRVNEDGRTTLRVHDVKAGRRVPLPGIPEGALSGVSLSRGEKRMAFHVDGDRSPGNLYVYDFETKKLTRLTDTLGRTLDTQHLVESERVRFKSFDGLEIPALLYKPHQATAKRRAPAIVFVHGGPGGQSSKGYSSFFQFLVHHGYVVLAVNNRGSEGYGKSFFAADDQQHGKAPLQDCVEAKKYLSALPYVDGARVGIMGPSYGGYMVLAALAFHPDVFAVGVDAFGISDWLSALRELPPHKEALREALYQELGNPQTQEAMLREISPLFHAEKIRRPLLVIQGANDPRVPKAKTDALVEAVRKNGVPVDYFVLPNDGHGFSSTKSEAETSVRILSFLDQYLRRSP</sequence>
<dbReference type="GO" id="GO:0006508">
    <property type="term" value="P:proteolysis"/>
    <property type="evidence" value="ECO:0007669"/>
    <property type="project" value="UniProtKB-KW"/>
</dbReference>
<dbReference type="InterPro" id="IPR002471">
    <property type="entry name" value="Pept_S9_AS"/>
</dbReference>
<dbReference type="InterPro" id="IPR029058">
    <property type="entry name" value="AB_hydrolase_fold"/>
</dbReference>
<dbReference type="Gene3D" id="3.40.50.1820">
    <property type="entry name" value="alpha/beta hydrolase"/>
    <property type="match status" value="1"/>
</dbReference>
<dbReference type="SUPFAM" id="SSF53474">
    <property type="entry name" value="alpha/beta-Hydrolases"/>
    <property type="match status" value="1"/>
</dbReference>
<feature type="region of interest" description="Disordered" evidence="9">
    <location>
        <begin position="31"/>
        <end position="58"/>
    </location>
</feature>
<dbReference type="InterPro" id="IPR001375">
    <property type="entry name" value="Peptidase_S9_cat"/>
</dbReference>
<dbReference type="PROSITE" id="PS00708">
    <property type="entry name" value="PRO_ENDOPEP_SER"/>
    <property type="match status" value="1"/>
</dbReference>
<keyword evidence="2" id="KW-0645">Protease</keyword>
<dbReference type="Gene3D" id="2.120.10.30">
    <property type="entry name" value="TolB, C-terminal domain"/>
    <property type="match status" value="2"/>
</dbReference>
<keyword evidence="4" id="KW-0720">Serine protease</keyword>
<evidence type="ECO:0000256" key="4">
    <source>
        <dbReference type="ARBA" id="ARBA00022825"/>
    </source>
</evidence>
<evidence type="ECO:0000259" key="11">
    <source>
        <dbReference type="Pfam" id="PF02897"/>
    </source>
</evidence>
<dbReference type="Proteomes" id="UP000320179">
    <property type="component" value="Chromosome"/>
</dbReference>
<keyword evidence="5" id="KW-0007">Acetylation</keyword>
<feature type="domain" description="Peptidase S9 prolyl oligopeptidase catalytic" evidence="10">
    <location>
        <begin position="501"/>
        <end position="710"/>
    </location>
</feature>
<evidence type="ECO:0000313" key="12">
    <source>
        <dbReference type="EMBL" id="QDE70262.1"/>
    </source>
</evidence>
<protein>
    <recommendedName>
        <fullName evidence="7">Acyl-peptide hydrolase</fullName>
    </recommendedName>
    <alternativeName>
        <fullName evidence="6">Acylaminoacyl-peptidase</fullName>
    </alternativeName>
</protein>
<evidence type="ECO:0000256" key="1">
    <source>
        <dbReference type="ARBA" id="ARBA00005228"/>
    </source>
</evidence>
<evidence type="ECO:0000256" key="3">
    <source>
        <dbReference type="ARBA" id="ARBA00022801"/>
    </source>
</evidence>
<comment type="function">
    <text evidence="8">This enzyme catalyzes the hydrolysis of the N-terminal peptide bond of an N-acetylated peptide to generate an N-acetylated amino acid and a peptide with a free N-terminus. It preferentially cleaves off Ac-Ala, Ac-Met and Ac-Ser. Also, involved in the degradation of oxidized and glycated proteins.</text>
</comment>
<name>A0AAE6G3M2_MYXXA</name>
<accession>A0AAE6G3M2</accession>
<evidence type="ECO:0000256" key="9">
    <source>
        <dbReference type="SAM" id="MobiDB-lite"/>
    </source>
</evidence>
<evidence type="ECO:0000259" key="10">
    <source>
        <dbReference type="Pfam" id="PF00326"/>
    </source>
</evidence>
<evidence type="ECO:0000256" key="7">
    <source>
        <dbReference type="ARBA" id="ARBA00032596"/>
    </source>
</evidence>
<comment type="similarity">
    <text evidence="1">Belongs to the peptidase S9A family.</text>
</comment>
<keyword evidence="3" id="KW-0378">Hydrolase</keyword>
<feature type="domain" description="Peptidase S9A N-terminal" evidence="11">
    <location>
        <begin position="176"/>
        <end position="438"/>
    </location>
</feature>
<dbReference type="Pfam" id="PF02897">
    <property type="entry name" value="Peptidase_S9_N"/>
    <property type="match status" value="1"/>
</dbReference>